<evidence type="ECO:0000313" key="4">
    <source>
        <dbReference type="Proteomes" id="UP000823561"/>
    </source>
</evidence>
<accession>A0AAV6HD38</accession>
<dbReference type="EMBL" id="JADWDJ010000001">
    <property type="protein sequence ID" value="KAG5285289.1"/>
    <property type="molecule type" value="Genomic_DNA"/>
</dbReference>
<dbReference type="AlphaFoldDB" id="A0AAV6HD38"/>
<feature type="compositionally biased region" description="Basic residues" evidence="1">
    <location>
        <begin position="1"/>
        <end position="11"/>
    </location>
</feature>
<dbReference type="SUPFAM" id="SSF54001">
    <property type="entry name" value="Cysteine proteinases"/>
    <property type="match status" value="1"/>
</dbReference>
<reference evidence="3 4" key="1">
    <citation type="submission" date="2020-10" db="EMBL/GenBank/DDBJ databases">
        <title>Chromosome-scale genome assembly of the Allis shad, Alosa alosa.</title>
        <authorList>
            <person name="Margot Z."/>
            <person name="Christophe K."/>
            <person name="Cabau C."/>
            <person name="Louis A."/>
            <person name="Berthelot C."/>
            <person name="Parey E."/>
            <person name="Roest Crollius H."/>
            <person name="Montfort J."/>
            <person name="Robinson-Rechavi M."/>
            <person name="Bucao C."/>
            <person name="Bouchez O."/>
            <person name="Gislard M."/>
            <person name="Lluch J."/>
            <person name="Milhes M."/>
            <person name="Lampietro C."/>
            <person name="Lopez Roques C."/>
            <person name="Donnadieu C."/>
            <person name="Braasch I."/>
            <person name="Desvignes T."/>
            <person name="Postlethwait J."/>
            <person name="Bobe J."/>
            <person name="Guiguen Y."/>
        </authorList>
    </citation>
    <scope>NUCLEOTIDE SEQUENCE [LARGE SCALE GENOMIC DNA]</scope>
    <source>
        <strain evidence="3">M-15738</strain>
        <tissue evidence="3">Blood</tissue>
    </source>
</reference>
<dbReference type="Pfam" id="PF08246">
    <property type="entry name" value="Inhibitor_I29"/>
    <property type="match status" value="1"/>
</dbReference>
<evidence type="ECO:0000256" key="1">
    <source>
        <dbReference type="SAM" id="MobiDB-lite"/>
    </source>
</evidence>
<evidence type="ECO:0000313" key="3">
    <source>
        <dbReference type="EMBL" id="KAG5285289.1"/>
    </source>
</evidence>
<sequence length="151" mass="17292">MNKSSSHRRQSVYKPHTRGEEKRRQRNIKDILTQSRTNTLGLKAQGSSMKWLIIAAVSLAVVSCASLPEDDVEQQFQAWKLQFGKVYETPEEEAKRKDIWLAHRSVVLAHNARADQGTETFHMGMNKFSDLTDDEIMKNANHMLRPGVSRI</sequence>
<dbReference type="InterPro" id="IPR013201">
    <property type="entry name" value="Prot_inhib_I29"/>
</dbReference>
<organism evidence="3 4">
    <name type="scientific">Alosa alosa</name>
    <name type="common">allis shad</name>
    <dbReference type="NCBI Taxonomy" id="278164"/>
    <lineage>
        <taxon>Eukaryota</taxon>
        <taxon>Metazoa</taxon>
        <taxon>Chordata</taxon>
        <taxon>Craniata</taxon>
        <taxon>Vertebrata</taxon>
        <taxon>Euteleostomi</taxon>
        <taxon>Actinopterygii</taxon>
        <taxon>Neopterygii</taxon>
        <taxon>Teleostei</taxon>
        <taxon>Clupei</taxon>
        <taxon>Clupeiformes</taxon>
        <taxon>Clupeoidei</taxon>
        <taxon>Clupeidae</taxon>
        <taxon>Alosa</taxon>
    </lineage>
</organism>
<keyword evidence="4" id="KW-1185">Reference proteome</keyword>
<dbReference type="InterPro" id="IPR038765">
    <property type="entry name" value="Papain-like_cys_pep_sf"/>
</dbReference>
<gene>
    <name evidence="3" type="ORF">AALO_G00001650</name>
</gene>
<dbReference type="SMART" id="SM00848">
    <property type="entry name" value="Inhibitor_I29"/>
    <property type="match status" value="1"/>
</dbReference>
<name>A0AAV6HD38_9TELE</name>
<feature type="region of interest" description="Disordered" evidence="1">
    <location>
        <begin position="1"/>
        <end position="25"/>
    </location>
</feature>
<protein>
    <recommendedName>
        <fullName evidence="2">Cathepsin propeptide inhibitor domain-containing protein</fullName>
    </recommendedName>
</protein>
<comment type="caution">
    <text evidence="3">The sequence shown here is derived from an EMBL/GenBank/DDBJ whole genome shotgun (WGS) entry which is preliminary data.</text>
</comment>
<dbReference type="Gene3D" id="1.10.287.2250">
    <property type="match status" value="1"/>
</dbReference>
<proteinExistence type="predicted"/>
<evidence type="ECO:0000259" key="2">
    <source>
        <dbReference type="SMART" id="SM00848"/>
    </source>
</evidence>
<dbReference type="Proteomes" id="UP000823561">
    <property type="component" value="Chromosome 1"/>
</dbReference>
<feature type="domain" description="Cathepsin propeptide inhibitor" evidence="2">
    <location>
        <begin position="76"/>
        <end position="136"/>
    </location>
</feature>